<dbReference type="InterPro" id="IPR050327">
    <property type="entry name" value="Proton-linked_MCT"/>
</dbReference>
<name>A0A0L8IG35_OCTBM</name>
<protein>
    <recommendedName>
        <fullName evidence="3">Major facilitator superfamily (MFS) profile domain-containing protein</fullName>
    </recommendedName>
</protein>
<dbReference type="PANTHER" id="PTHR11360:SF284">
    <property type="entry name" value="EG:103B4.3 PROTEIN-RELATED"/>
    <property type="match status" value="1"/>
</dbReference>
<gene>
    <name evidence="4" type="ORF">OCBIM_22009557mg</name>
</gene>
<feature type="transmembrane region" description="Helical" evidence="2">
    <location>
        <begin position="38"/>
        <end position="55"/>
    </location>
</feature>
<dbReference type="PROSITE" id="PS50850">
    <property type="entry name" value="MFS"/>
    <property type="match status" value="1"/>
</dbReference>
<dbReference type="PANTHER" id="PTHR11360">
    <property type="entry name" value="MONOCARBOXYLATE TRANSPORTER"/>
    <property type="match status" value="1"/>
</dbReference>
<dbReference type="OrthoDB" id="6509908at2759"/>
<dbReference type="GO" id="GO:0016020">
    <property type="term" value="C:membrane"/>
    <property type="evidence" value="ECO:0007669"/>
    <property type="project" value="UniProtKB-SubCell"/>
</dbReference>
<keyword evidence="2" id="KW-0812">Transmembrane</keyword>
<dbReference type="AlphaFoldDB" id="A0A0L8IG35"/>
<feature type="transmembrane region" description="Helical" evidence="2">
    <location>
        <begin position="95"/>
        <end position="119"/>
    </location>
</feature>
<comment type="subcellular location">
    <subcellularLocation>
        <location evidence="1">Membrane</location>
        <topology evidence="1">Multi-pass membrane protein</topology>
    </subcellularLocation>
</comment>
<evidence type="ECO:0000313" key="4">
    <source>
        <dbReference type="EMBL" id="KOF99980.1"/>
    </source>
</evidence>
<proteinExistence type="predicted"/>
<dbReference type="EMBL" id="KQ415865">
    <property type="protein sequence ID" value="KOF99980.1"/>
    <property type="molecule type" value="Genomic_DNA"/>
</dbReference>
<sequence length="155" mass="16993">MSQKKSAILMSLLGLFTTIGEIFLGVFVDLLHFKSNNLYIFSLLIFAITTIMMPYCYTFQYIAPVVCIYSVAHGFIVSLRLVLTTEAVGIQHSTKAYSFVSVTSGIAGLFTPPLFGLVYDVTGSFLIVFCGAGFCSLIGLVFILTVVLRNKFSVK</sequence>
<reference evidence="4" key="1">
    <citation type="submission" date="2015-07" db="EMBL/GenBank/DDBJ databases">
        <title>MeaNS - Measles Nucleotide Surveillance Program.</title>
        <authorList>
            <person name="Tran T."/>
            <person name="Druce J."/>
        </authorList>
    </citation>
    <scope>NUCLEOTIDE SEQUENCE</scope>
    <source>
        <strain evidence="4">UCB-OBI-ISO-001</strain>
        <tissue evidence="4">Gonad</tissue>
    </source>
</reference>
<dbReference type="GO" id="GO:0008028">
    <property type="term" value="F:monocarboxylic acid transmembrane transporter activity"/>
    <property type="evidence" value="ECO:0007669"/>
    <property type="project" value="TreeGrafter"/>
</dbReference>
<feature type="transmembrane region" description="Helical" evidence="2">
    <location>
        <begin position="6"/>
        <end position="31"/>
    </location>
</feature>
<feature type="transmembrane region" description="Helical" evidence="2">
    <location>
        <begin position="61"/>
        <end position="83"/>
    </location>
</feature>
<dbReference type="InterPro" id="IPR036259">
    <property type="entry name" value="MFS_trans_sf"/>
</dbReference>
<organism evidence="4">
    <name type="scientific">Octopus bimaculoides</name>
    <name type="common">California two-spotted octopus</name>
    <dbReference type="NCBI Taxonomy" id="37653"/>
    <lineage>
        <taxon>Eukaryota</taxon>
        <taxon>Metazoa</taxon>
        <taxon>Spiralia</taxon>
        <taxon>Lophotrochozoa</taxon>
        <taxon>Mollusca</taxon>
        <taxon>Cephalopoda</taxon>
        <taxon>Coleoidea</taxon>
        <taxon>Octopodiformes</taxon>
        <taxon>Octopoda</taxon>
        <taxon>Incirrata</taxon>
        <taxon>Octopodidae</taxon>
        <taxon>Octopus</taxon>
    </lineage>
</organism>
<dbReference type="InterPro" id="IPR011701">
    <property type="entry name" value="MFS"/>
</dbReference>
<keyword evidence="2" id="KW-0472">Membrane</keyword>
<keyword evidence="2" id="KW-1133">Transmembrane helix</keyword>
<dbReference type="SUPFAM" id="SSF103473">
    <property type="entry name" value="MFS general substrate transporter"/>
    <property type="match status" value="1"/>
</dbReference>
<dbReference type="Pfam" id="PF07690">
    <property type="entry name" value="MFS_1"/>
    <property type="match status" value="1"/>
</dbReference>
<feature type="domain" description="Major facilitator superfamily (MFS) profile" evidence="3">
    <location>
        <begin position="1"/>
        <end position="155"/>
    </location>
</feature>
<dbReference type="Gene3D" id="1.20.1250.20">
    <property type="entry name" value="MFS general substrate transporter like domains"/>
    <property type="match status" value="1"/>
</dbReference>
<feature type="transmembrane region" description="Helical" evidence="2">
    <location>
        <begin position="125"/>
        <end position="148"/>
    </location>
</feature>
<dbReference type="InterPro" id="IPR020846">
    <property type="entry name" value="MFS_dom"/>
</dbReference>
<evidence type="ECO:0000259" key="3">
    <source>
        <dbReference type="PROSITE" id="PS50850"/>
    </source>
</evidence>
<evidence type="ECO:0000256" key="2">
    <source>
        <dbReference type="SAM" id="Phobius"/>
    </source>
</evidence>
<evidence type="ECO:0000256" key="1">
    <source>
        <dbReference type="ARBA" id="ARBA00004141"/>
    </source>
</evidence>
<accession>A0A0L8IG35</accession>